<protein>
    <submittedName>
        <fullName evidence="1">Jg21170 protein</fullName>
    </submittedName>
</protein>
<reference evidence="1" key="1">
    <citation type="submission" date="2022-03" db="EMBL/GenBank/DDBJ databases">
        <authorList>
            <person name="Lindestad O."/>
        </authorList>
    </citation>
    <scope>NUCLEOTIDE SEQUENCE</scope>
</reference>
<dbReference type="AlphaFoldDB" id="A0A8S4SQ82"/>
<proteinExistence type="predicted"/>
<organism evidence="1 2">
    <name type="scientific">Pararge aegeria aegeria</name>
    <dbReference type="NCBI Taxonomy" id="348720"/>
    <lineage>
        <taxon>Eukaryota</taxon>
        <taxon>Metazoa</taxon>
        <taxon>Ecdysozoa</taxon>
        <taxon>Arthropoda</taxon>
        <taxon>Hexapoda</taxon>
        <taxon>Insecta</taxon>
        <taxon>Pterygota</taxon>
        <taxon>Neoptera</taxon>
        <taxon>Endopterygota</taxon>
        <taxon>Lepidoptera</taxon>
        <taxon>Glossata</taxon>
        <taxon>Ditrysia</taxon>
        <taxon>Papilionoidea</taxon>
        <taxon>Nymphalidae</taxon>
        <taxon>Satyrinae</taxon>
        <taxon>Satyrini</taxon>
        <taxon>Parargina</taxon>
        <taxon>Pararge</taxon>
    </lineage>
</organism>
<keyword evidence="2" id="KW-1185">Reference proteome</keyword>
<evidence type="ECO:0000313" key="2">
    <source>
        <dbReference type="Proteomes" id="UP000838756"/>
    </source>
</evidence>
<dbReference type="Proteomes" id="UP000838756">
    <property type="component" value="Unassembled WGS sequence"/>
</dbReference>
<accession>A0A8S4SQ82</accession>
<gene>
    <name evidence="1" type="primary">jg21170</name>
    <name evidence="1" type="ORF">PAEG_LOCUS27204</name>
</gene>
<sequence>MCWWTSEIARGDRAVAYRVIVSGVFAGAGPASNTLFRYRPTTLYTRSSRANTRLALSARCSAIGSY</sequence>
<evidence type="ECO:0000313" key="1">
    <source>
        <dbReference type="EMBL" id="CAH2268901.1"/>
    </source>
</evidence>
<dbReference type="EMBL" id="CAKXAJ010026482">
    <property type="protein sequence ID" value="CAH2268901.1"/>
    <property type="molecule type" value="Genomic_DNA"/>
</dbReference>
<name>A0A8S4SQ82_9NEOP</name>
<comment type="caution">
    <text evidence="1">The sequence shown here is derived from an EMBL/GenBank/DDBJ whole genome shotgun (WGS) entry which is preliminary data.</text>
</comment>